<dbReference type="STRING" id="1385699.A7A78_08340"/>
<dbReference type="AlphaFoldDB" id="A0A1A9L9Z3"/>
<dbReference type="EMBL" id="LXIE01000051">
    <property type="protein sequence ID" value="OAD89993.1"/>
    <property type="molecule type" value="Genomic_DNA"/>
</dbReference>
<sequence length="195" mass="22751">MKLTLSIKYFFDTFLSLFLLIFLGWLILLCLILASVDTLSFGLFVQKRVGQYGKLFNIFKIRTINDKTGHISRFGMFLRKSKIDELPQLVNVFFGQMSFVGPRPDIPGYYDKLEGDNRKILELKPGLTSEASLKYFNEEHILSTKANPLEYNDSVIFPDKLKMNLEYYYKKSFTEDLKIIFKTVSKFFMKSSPKL</sequence>
<proteinExistence type="inferred from homology"/>
<keyword evidence="4" id="KW-1185">Reference proteome</keyword>
<evidence type="ECO:0000259" key="2">
    <source>
        <dbReference type="Pfam" id="PF02397"/>
    </source>
</evidence>
<comment type="similarity">
    <text evidence="1">Belongs to the bacterial sugar transferase family.</text>
</comment>
<dbReference type="GO" id="GO:0016780">
    <property type="term" value="F:phosphotransferase activity, for other substituted phosphate groups"/>
    <property type="evidence" value="ECO:0007669"/>
    <property type="project" value="TreeGrafter"/>
</dbReference>
<comment type="caution">
    <text evidence="3">The sequence shown here is derived from an EMBL/GenBank/DDBJ whole genome shotgun (WGS) entry which is preliminary data.</text>
</comment>
<protein>
    <submittedName>
        <fullName evidence="3">Sugar transferase</fullName>
    </submittedName>
</protein>
<evidence type="ECO:0000313" key="3">
    <source>
        <dbReference type="EMBL" id="OAD89993.1"/>
    </source>
</evidence>
<keyword evidence="3" id="KW-0808">Transferase</keyword>
<accession>A0A1A9L9Z3</accession>
<dbReference type="Pfam" id="PF02397">
    <property type="entry name" value="Bac_transf"/>
    <property type="match status" value="1"/>
</dbReference>
<evidence type="ECO:0000313" key="4">
    <source>
        <dbReference type="Proteomes" id="UP000077552"/>
    </source>
</evidence>
<feature type="domain" description="Bacterial sugar transferase" evidence="2">
    <location>
        <begin position="8"/>
        <end position="188"/>
    </location>
</feature>
<organism evidence="3 4">
    <name type="scientific">Aequorivita soesokkakensis</name>
    <dbReference type="NCBI Taxonomy" id="1385699"/>
    <lineage>
        <taxon>Bacteria</taxon>
        <taxon>Pseudomonadati</taxon>
        <taxon>Bacteroidota</taxon>
        <taxon>Flavobacteriia</taxon>
        <taxon>Flavobacteriales</taxon>
        <taxon>Flavobacteriaceae</taxon>
        <taxon>Aequorivita</taxon>
    </lineage>
</organism>
<dbReference type="OrthoDB" id="9808602at2"/>
<gene>
    <name evidence="3" type="ORF">A7A78_08340</name>
</gene>
<dbReference type="Proteomes" id="UP000077552">
    <property type="component" value="Unassembled WGS sequence"/>
</dbReference>
<reference evidence="3 4" key="1">
    <citation type="submission" date="2016-05" db="EMBL/GenBank/DDBJ databases">
        <title>Genome sequencing of Vitellibacter soesokkakensis RSSK-12.</title>
        <authorList>
            <person name="Thevarajoo S."/>
            <person name="Selvaratnam C."/>
            <person name="Goh K.M."/>
            <person name="Chan K.-G."/>
            <person name="Chong C.S."/>
        </authorList>
    </citation>
    <scope>NUCLEOTIDE SEQUENCE [LARGE SCALE GENOMIC DNA]</scope>
    <source>
        <strain evidence="3 4">RSSK-12</strain>
    </source>
</reference>
<dbReference type="PANTHER" id="PTHR30576:SF20">
    <property type="entry name" value="QUINOVOSAMINEPHOSPHOTRANSFERAE-RELATED"/>
    <property type="match status" value="1"/>
</dbReference>
<name>A0A1A9L9Z3_9FLAO</name>
<evidence type="ECO:0000256" key="1">
    <source>
        <dbReference type="ARBA" id="ARBA00006464"/>
    </source>
</evidence>
<dbReference type="PANTHER" id="PTHR30576">
    <property type="entry name" value="COLANIC BIOSYNTHESIS UDP-GLUCOSE LIPID CARRIER TRANSFERASE"/>
    <property type="match status" value="1"/>
</dbReference>
<dbReference type="InterPro" id="IPR003362">
    <property type="entry name" value="Bact_transf"/>
</dbReference>